<name>A0A699W717_TANCI</name>
<dbReference type="PROSITE" id="PS50158">
    <property type="entry name" value="ZF_CCHC"/>
    <property type="match status" value="1"/>
</dbReference>
<dbReference type="EMBL" id="BKCJ011554264">
    <property type="protein sequence ID" value="GFD41528.1"/>
    <property type="molecule type" value="Genomic_DNA"/>
</dbReference>
<gene>
    <name evidence="3" type="ORF">Tci_913497</name>
</gene>
<keyword evidence="1" id="KW-0479">Metal-binding</keyword>
<sequence>DTSSTVNHNAYMASAPQIDYAPITHHLSEFSSPETGLVVPVFQKGDDPIDAINHMMSFLTSVVTSRYPATNNQLRTSSNPRQQATINDGRVTIQPIQGRQNHMSAGSSRPFASGSGGTFERQRVIVCYNCKGEGHMAKQCTKPKRKCDAKW</sequence>
<proteinExistence type="predicted"/>
<feature type="non-terminal residue" evidence="3">
    <location>
        <position position="151"/>
    </location>
</feature>
<dbReference type="Pfam" id="PF00098">
    <property type="entry name" value="zf-CCHC"/>
    <property type="match status" value="1"/>
</dbReference>
<dbReference type="AlphaFoldDB" id="A0A699W717"/>
<dbReference type="GO" id="GO:0008270">
    <property type="term" value="F:zinc ion binding"/>
    <property type="evidence" value="ECO:0007669"/>
    <property type="project" value="UniProtKB-KW"/>
</dbReference>
<dbReference type="SUPFAM" id="SSF57756">
    <property type="entry name" value="Retrovirus zinc finger-like domains"/>
    <property type="match status" value="1"/>
</dbReference>
<feature type="non-terminal residue" evidence="3">
    <location>
        <position position="1"/>
    </location>
</feature>
<evidence type="ECO:0000256" key="1">
    <source>
        <dbReference type="PROSITE-ProRule" id="PRU00047"/>
    </source>
</evidence>
<reference evidence="3" key="1">
    <citation type="journal article" date="2019" name="Sci. Rep.">
        <title>Draft genome of Tanacetum cinerariifolium, the natural source of mosquito coil.</title>
        <authorList>
            <person name="Yamashiro T."/>
            <person name="Shiraishi A."/>
            <person name="Satake H."/>
            <person name="Nakayama K."/>
        </authorList>
    </citation>
    <scope>NUCLEOTIDE SEQUENCE</scope>
</reference>
<dbReference type="GO" id="GO:0003676">
    <property type="term" value="F:nucleic acid binding"/>
    <property type="evidence" value="ECO:0007669"/>
    <property type="project" value="InterPro"/>
</dbReference>
<keyword evidence="1" id="KW-0862">Zinc</keyword>
<keyword evidence="1" id="KW-0863">Zinc-finger</keyword>
<evidence type="ECO:0000259" key="2">
    <source>
        <dbReference type="PROSITE" id="PS50158"/>
    </source>
</evidence>
<feature type="domain" description="CCHC-type" evidence="2">
    <location>
        <begin position="127"/>
        <end position="142"/>
    </location>
</feature>
<dbReference type="InterPro" id="IPR036875">
    <property type="entry name" value="Znf_CCHC_sf"/>
</dbReference>
<comment type="caution">
    <text evidence="3">The sequence shown here is derived from an EMBL/GenBank/DDBJ whole genome shotgun (WGS) entry which is preliminary data.</text>
</comment>
<protein>
    <recommendedName>
        <fullName evidence="2">CCHC-type domain-containing protein</fullName>
    </recommendedName>
</protein>
<evidence type="ECO:0000313" key="3">
    <source>
        <dbReference type="EMBL" id="GFD41528.1"/>
    </source>
</evidence>
<accession>A0A699W717</accession>
<dbReference type="Gene3D" id="4.10.60.10">
    <property type="entry name" value="Zinc finger, CCHC-type"/>
    <property type="match status" value="1"/>
</dbReference>
<dbReference type="SMART" id="SM00343">
    <property type="entry name" value="ZnF_C2HC"/>
    <property type="match status" value="1"/>
</dbReference>
<organism evidence="3">
    <name type="scientific">Tanacetum cinerariifolium</name>
    <name type="common">Dalmatian daisy</name>
    <name type="synonym">Chrysanthemum cinerariifolium</name>
    <dbReference type="NCBI Taxonomy" id="118510"/>
    <lineage>
        <taxon>Eukaryota</taxon>
        <taxon>Viridiplantae</taxon>
        <taxon>Streptophyta</taxon>
        <taxon>Embryophyta</taxon>
        <taxon>Tracheophyta</taxon>
        <taxon>Spermatophyta</taxon>
        <taxon>Magnoliopsida</taxon>
        <taxon>eudicotyledons</taxon>
        <taxon>Gunneridae</taxon>
        <taxon>Pentapetalae</taxon>
        <taxon>asterids</taxon>
        <taxon>campanulids</taxon>
        <taxon>Asterales</taxon>
        <taxon>Asteraceae</taxon>
        <taxon>Asteroideae</taxon>
        <taxon>Anthemideae</taxon>
        <taxon>Anthemidinae</taxon>
        <taxon>Tanacetum</taxon>
    </lineage>
</organism>
<dbReference type="InterPro" id="IPR001878">
    <property type="entry name" value="Znf_CCHC"/>
</dbReference>